<evidence type="ECO:0000313" key="2">
    <source>
        <dbReference type="Proteomes" id="UP000789901"/>
    </source>
</evidence>
<evidence type="ECO:0000313" key="1">
    <source>
        <dbReference type="EMBL" id="CAG8808559.1"/>
    </source>
</evidence>
<comment type="caution">
    <text evidence="1">The sequence shown here is derived from an EMBL/GenBank/DDBJ whole genome shotgun (WGS) entry which is preliminary data.</text>
</comment>
<reference evidence="1 2" key="1">
    <citation type="submission" date="2021-06" db="EMBL/GenBank/DDBJ databases">
        <authorList>
            <person name="Kallberg Y."/>
            <person name="Tangrot J."/>
            <person name="Rosling A."/>
        </authorList>
    </citation>
    <scope>NUCLEOTIDE SEQUENCE [LARGE SCALE GENOMIC DNA]</scope>
    <source>
        <strain evidence="1 2">120-4 pot B 10/14</strain>
    </source>
</reference>
<sequence length="54" mass="6653">MEDHEVKYKMNEEIRDVGKLCEVEIRVKFEENEMVESTQEKIETIQKYKKIIYK</sequence>
<dbReference type="Proteomes" id="UP000789901">
    <property type="component" value="Unassembled WGS sequence"/>
</dbReference>
<proteinExistence type="predicted"/>
<accession>A0ABN7VZC7</accession>
<protein>
    <submittedName>
        <fullName evidence="1">35797_t:CDS:1</fullName>
    </submittedName>
</protein>
<keyword evidence="2" id="KW-1185">Reference proteome</keyword>
<feature type="non-terminal residue" evidence="1">
    <location>
        <position position="54"/>
    </location>
</feature>
<organism evidence="1 2">
    <name type="scientific">Gigaspora margarita</name>
    <dbReference type="NCBI Taxonomy" id="4874"/>
    <lineage>
        <taxon>Eukaryota</taxon>
        <taxon>Fungi</taxon>
        <taxon>Fungi incertae sedis</taxon>
        <taxon>Mucoromycota</taxon>
        <taxon>Glomeromycotina</taxon>
        <taxon>Glomeromycetes</taxon>
        <taxon>Diversisporales</taxon>
        <taxon>Gigasporaceae</taxon>
        <taxon>Gigaspora</taxon>
    </lineage>
</organism>
<dbReference type="EMBL" id="CAJVQB010026452">
    <property type="protein sequence ID" value="CAG8808559.1"/>
    <property type="molecule type" value="Genomic_DNA"/>
</dbReference>
<gene>
    <name evidence="1" type="ORF">GMARGA_LOCUS24729</name>
</gene>
<name>A0ABN7VZC7_GIGMA</name>